<dbReference type="InterPro" id="IPR029062">
    <property type="entry name" value="Class_I_gatase-like"/>
</dbReference>
<evidence type="ECO:0000256" key="1">
    <source>
        <dbReference type="SAM" id="Phobius"/>
    </source>
</evidence>
<dbReference type="EMBL" id="JADCKC010000001">
    <property type="protein sequence ID" value="MBE5036747.1"/>
    <property type="molecule type" value="Genomic_DNA"/>
</dbReference>
<keyword evidence="1" id="KW-0472">Membrane</keyword>
<comment type="caution">
    <text evidence="3">The sequence shown here is derived from an EMBL/GenBank/DDBJ whole genome shotgun (WGS) entry which is preliminary data.</text>
</comment>
<keyword evidence="1" id="KW-0812">Transmembrane</keyword>
<organism evidence="3 4">
    <name type="scientific">Gemmiger gallinarum</name>
    <dbReference type="NCBI Taxonomy" id="2779354"/>
    <lineage>
        <taxon>Bacteria</taxon>
        <taxon>Bacillati</taxon>
        <taxon>Bacillota</taxon>
        <taxon>Clostridia</taxon>
        <taxon>Eubacteriales</taxon>
        <taxon>Gemmiger</taxon>
    </lineage>
</organism>
<dbReference type="RefSeq" id="WP_193500032.1">
    <property type="nucleotide sequence ID" value="NZ_JADCKC010000001.1"/>
</dbReference>
<feature type="domain" description="ABC-type uncharacterised transport system" evidence="2">
    <location>
        <begin position="185"/>
        <end position="403"/>
    </location>
</feature>
<proteinExistence type="predicted"/>
<accession>A0ABR9R1B9</accession>
<dbReference type="Proteomes" id="UP000768567">
    <property type="component" value="Unassembled WGS sequence"/>
</dbReference>
<evidence type="ECO:0000313" key="3">
    <source>
        <dbReference type="EMBL" id="MBE5036747.1"/>
    </source>
</evidence>
<keyword evidence="4" id="KW-1185">Reference proteome</keyword>
<reference evidence="3 4" key="1">
    <citation type="submission" date="2020-10" db="EMBL/GenBank/DDBJ databases">
        <title>ChiBAC.</title>
        <authorList>
            <person name="Zenner C."/>
            <person name="Hitch T.C.A."/>
            <person name="Clavel T."/>
        </authorList>
    </citation>
    <scope>NUCLEOTIDE SEQUENCE [LARGE SCALE GENOMIC DNA]</scope>
    <source>
        <strain evidence="3 4">DSM 109015</strain>
    </source>
</reference>
<dbReference type="Pfam" id="PF09822">
    <property type="entry name" value="ABC_transp_aux"/>
    <property type="match status" value="1"/>
</dbReference>
<name>A0ABR9R1B9_9FIRM</name>
<keyword evidence="1" id="KW-1133">Transmembrane helix</keyword>
<dbReference type="InterPro" id="IPR019196">
    <property type="entry name" value="ABC_transp_unknown"/>
</dbReference>
<evidence type="ECO:0000313" key="4">
    <source>
        <dbReference type="Proteomes" id="UP000768567"/>
    </source>
</evidence>
<protein>
    <submittedName>
        <fullName evidence="3">GldG family protein</fullName>
    </submittedName>
</protein>
<evidence type="ECO:0000259" key="2">
    <source>
        <dbReference type="Pfam" id="PF09822"/>
    </source>
</evidence>
<sequence length="482" mass="52609">MKHTNKPKTSAPIRSQVALMGGSYSLIISAVVLALLIVANLFVSALPTPLTKYDISSTKLYSITSNTKVVVNALQDDITIYWIVQAGEEDDVIENLLGKYESLSDHITVVKRNPDVYPTFAEQYTDEDVPNNSLVVECGDRYRYISYNDIYVAESNVYSYSYTTSFDGEGAITSAIDYVTTEDLPQLYVLEGHGEADLPSTFSDQLEKENYEVNTLSLLTVDEVPAEADCILIYEPSTDLSDEEVTMLTDYVTGGGKLMVCAGPTENGTLTNLYSLLETYGVTTADGIVVDGDREHYPFGMPYVLMPDLASSDITDSLMEENYYVLMPISQGLTVGSSSGATVTSLMTISDSAYSKVAGYSLTTYDKEDGDIDGPFTVAVSIEDESGGQIVWFSSSDFLDDMYNAYSSGANVDLAMNSLSWLVGEREAIAIRSKSLNYNYLTISDSTSSVLKGLMIGVFPLAYLGIGIAVILRKRKVQNETV</sequence>
<dbReference type="SUPFAM" id="SSF52317">
    <property type="entry name" value="Class I glutamine amidotransferase-like"/>
    <property type="match status" value="1"/>
</dbReference>
<feature type="transmembrane region" description="Helical" evidence="1">
    <location>
        <begin position="21"/>
        <end position="43"/>
    </location>
</feature>
<gene>
    <name evidence="3" type="ORF">INF35_02935</name>
</gene>
<feature type="transmembrane region" description="Helical" evidence="1">
    <location>
        <begin position="453"/>
        <end position="472"/>
    </location>
</feature>